<keyword evidence="9" id="KW-1185">Reference proteome</keyword>
<dbReference type="PANTHER" id="PTHR14261">
    <property type="entry name" value="ONCOSTATIN M"/>
    <property type="match status" value="1"/>
</dbReference>
<evidence type="ECO:0000256" key="6">
    <source>
        <dbReference type="ARBA" id="ARBA00023157"/>
    </source>
</evidence>
<organism evidence="8 9">
    <name type="scientific">Rattus norvegicus</name>
    <name type="common">Rat</name>
    <dbReference type="NCBI Taxonomy" id="10116"/>
    <lineage>
        <taxon>Eukaryota</taxon>
        <taxon>Metazoa</taxon>
        <taxon>Chordata</taxon>
        <taxon>Craniata</taxon>
        <taxon>Vertebrata</taxon>
        <taxon>Euteleostomi</taxon>
        <taxon>Mammalia</taxon>
        <taxon>Eutheria</taxon>
        <taxon>Euarchontoglires</taxon>
        <taxon>Glires</taxon>
        <taxon>Rodentia</taxon>
        <taxon>Myomorpha</taxon>
        <taxon>Muroidea</taxon>
        <taxon>Muridae</taxon>
        <taxon>Murinae</taxon>
        <taxon>Rattus</taxon>
    </lineage>
</organism>
<dbReference type="Proteomes" id="UP000002494">
    <property type="component" value="Chromosome 14"/>
</dbReference>
<evidence type="ECO:0000313" key="8">
    <source>
        <dbReference type="Ensembl" id="ENSRNOP00000111271.1"/>
    </source>
</evidence>
<evidence type="ECO:0000256" key="5">
    <source>
        <dbReference type="ARBA" id="ARBA00022729"/>
    </source>
</evidence>
<reference evidence="8" key="3">
    <citation type="submission" date="2025-09" db="UniProtKB">
        <authorList>
            <consortium name="Ensembl"/>
        </authorList>
    </citation>
    <scope>IDENTIFICATION</scope>
    <source>
        <strain evidence="8">Brown Norway</strain>
    </source>
</reference>
<dbReference type="GeneTree" id="ENSGT00390000004850"/>
<dbReference type="InterPro" id="IPR001581">
    <property type="entry name" value="Leukemia_IF/oncostatin"/>
</dbReference>
<accession>A0ABK0M768</accession>
<dbReference type="InterPro" id="IPR009079">
    <property type="entry name" value="4_helix_cytokine-like_core"/>
</dbReference>
<keyword evidence="5" id="KW-0732">Signal</keyword>
<reference evidence="8" key="2">
    <citation type="submission" date="2025-08" db="UniProtKB">
        <authorList>
            <consortium name="Ensembl"/>
        </authorList>
    </citation>
    <scope>IDENTIFICATION</scope>
    <source>
        <strain evidence="8">Brown Norway</strain>
    </source>
</reference>
<evidence type="ECO:0000256" key="4">
    <source>
        <dbReference type="ARBA" id="ARBA00022525"/>
    </source>
</evidence>
<dbReference type="Pfam" id="PF01291">
    <property type="entry name" value="LIF_OSM"/>
    <property type="match status" value="1"/>
</dbReference>
<gene>
    <name evidence="8" type="primary">Osm</name>
</gene>
<dbReference type="PROSITE" id="PS00590">
    <property type="entry name" value="LIF_OSM"/>
    <property type="match status" value="1"/>
</dbReference>
<dbReference type="Ensembl" id="ENSRNOT00000142525.1">
    <property type="protein sequence ID" value="ENSRNOP00000111271.1"/>
    <property type="gene ID" value="ENSRNOG00000024390.5"/>
</dbReference>
<dbReference type="SUPFAM" id="SSF47266">
    <property type="entry name" value="4-helical cytokines"/>
    <property type="match status" value="1"/>
</dbReference>
<comment type="similarity">
    <text evidence="2">Belongs to the LIF/OSM family.</text>
</comment>
<evidence type="ECO:0000256" key="1">
    <source>
        <dbReference type="ARBA" id="ARBA00004613"/>
    </source>
</evidence>
<comment type="subcellular location">
    <subcellularLocation>
        <location evidence="1">Secreted</location>
    </subcellularLocation>
</comment>
<dbReference type="InterPro" id="IPR019827">
    <property type="entry name" value="Leukemia_IF/oncostatin_CS"/>
</dbReference>
<dbReference type="GeneID" id="289747"/>
<dbReference type="InterPro" id="IPR039578">
    <property type="entry name" value="OSM"/>
</dbReference>
<evidence type="ECO:0000256" key="7">
    <source>
        <dbReference type="SAM" id="MobiDB-lite"/>
    </source>
</evidence>
<keyword evidence="3" id="KW-0202">Cytokine</keyword>
<evidence type="ECO:0000313" key="9">
    <source>
        <dbReference type="Proteomes" id="UP000002494"/>
    </source>
</evidence>
<proteinExistence type="inferred from homology"/>
<reference evidence="8" key="1">
    <citation type="submission" date="2024-01" db="EMBL/GenBank/DDBJ databases">
        <title>GRCr8: a new rat reference genome assembly contstructed from accurate long reads and long range scaffolding.</title>
        <authorList>
            <person name="Doris P.A."/>
            <person name="Kalbfleisch T."/>
            <person name="Li K."/>
            <person name="Howe K."/>
            <person name="Wood J."/>
        </authorList>
    </citation>
    <scope>NUCLEOTIDE SEQUENCE [LARGE SCALE GENOMIC DNA]</scope>
    <source>
        <strain evidence="8">Brown Norway</strain>
    </source>
</reference>
<dbReference type="Gene3D" id="1.20.1250.10">
    <property type="match status" value="1"/>
</dbReference>
<name>A0ABK0M768_RAT</name>
<feature type="region of interest" description="Disordered" evidence="7">
    <location>
        <begin position="87"/>
        <end position="110"/>
    </location>
</feature>
<sequence length="306" mass="34804">MTRTPMLPAHPKKAEAAVYIILGRGADLEERIRRKREEERACHGAWRPLAAWGDFGFWGHVPRRPALPPPPPPPPHEVLANRPVGHKVAASPQDTQPSRVTPERHGPNHQDPACGLSLHREHCLILHQNLNTLTLRAACTEHPVAFPSEDMLRQLSKPDFLSTVHATLGRVWHQLGAFRQQFPKIQDFPELERARQNIQGIRNNVYCMARLLHPPLEIPEPTQADSGTSRPTTTAPGIFQIKIDSCRFLWGYHRFMGSVGRVFEEWGDGSRRSRRHSPLWAWLKGDHRIRPSRSSQSAMLRSLVPR</sequence>
<protein>
    <submittedName>
        <fullName evidence="8">Oncostatin M</fullName>
    </submittedName>
</protein>
<dbReference type="RGD" id="1585012">
    <property type="gene designation" value="Osm"/>
</dbReference>
<keyword evidence="6" id="KW-1015">Disulfide bond</keyword>
<keyword evidence="4" id="KW-0964">Secreted</keyword>
<dbReference type="PANTHER" id="PTHR14261:SF0">
    <property type="entry name" value="ONCOSTATIN-M"/>
    <property type="match status" value="1"/>
</dbReference>
<evidence type="ECO:0000256" key="3">
    <source>
        <dbReference type="ARBA" id="ARBA00022514"/>
    </source>
</evidence>
<dbReference type="RefSeq" id="XP_006251262.1">
    <property type="nucleotide sequence ID" value="XM_006251200.4"/>
</dbReference>
<dbReference type="SMART" id="SM00080">
    <property type="entry name" value="LIF_OSM"/>
    <property type="match status" value="1"/>
</dbReference>
<evidence type="ECO:0000256" key="2">
    <source>
        <dbReference type="ARBA" id="ARBA00005971"/>
    </source>
</evidence>